<name>A0A4C1U372_EUMVA</name>
<organism evidence="1 2">
    <name type="scientific">Eumeta variegata</name>
    <name type="common">Bagworm moth</name>
    <name type="synonym">Eumeta japonica</name>
    <dbReference type="NCBI Taxonomy" id="151549"/>
    <lineage>
        <taxon>Eukaryota</taxon>
        <taxon>Metazoa</taxon>
        <taxon>Ecdysozoa</taxon>
        <taxon>Arthropoda</taxon>
        <taxon>Hexapoda</taxon>
        <taxon>Insecta</taxon>
        <taxon>Pterygota</taxon>
        <taxon>Neoptera</taxon>
        <taxon>Endopterygota</taxon>
        <taxon>Lepidoptera</taxon>
        <taxon>Glossata</taxon>
        <taxon>Ditrysia</taxon>
        <taxon>Tineoidea</taxon>
        <taxon>Psychidae</taxon>
        <taxon>Oiketicinae</taxon>
        <taxon>Eumeta</taxon>
    </lineage>
</organism>
<evidence type="ECO:0000313" key="2">
    <source>
        <dbReference type="Proteomes" id="UP000299102"/>
    </source>
</evidence>
<reference evidence="1 2" key="1">
    <citation type="journal article" date="2019" name="Commun. Biol.">
        <title>The bagworm genome reveals a unique fibroin gene that provides high tensile strength.</title>
        <authorList>
            <person name="Kono N."/>
            <person name="Nakamura H."/>
            <person name="Ohtoshi R."/>
            <person name="Tomita M."/>
            <person name="Numata K."/>
            <person name="Arakawa K."/>
        </authorList>
    </citation>
    <scope>NUCLEOTIDE SEQUENCE [LARGE SCALE GENOMIC DNA]</scope>
</reference>
<dbReference type="Proteomes" id="UP000299102">
    <property type="component" value="Unassembled WGS sequence"/>
</dbReference>
<keyword evidence="2" id="KW-1185">Reference proteome</keyword>
<comment type="caution">
    <text evidence="1">The sequence shown here is derived from an EMBL/GenBank/DDBJ whole genome shotgun (WGS) entry which is preliminary data.</text>
</comment>
<evidence type="ECO:0000313" key="1">
    <source>
        <dbReference type="EMBL" id="GBP20708.1"/>
    </source>
</evidence>
<dbReference type="EMBL" id="BGZK01000121">
    <property type="protein sequence ID" value="GBP20708.1"/>
    <property type="molecule type" value="Genomic_DNA"/>
</dbReference>
<sequence>MRLTFVRLKSVLPDFAGRVFVCRRPCPRVSQRTRRPLTSSAESIRLKYYQRLENARKRPAAGVNYYASHERVDDHRRPCTPERHRYIAGLLGTNKILIEVGSSLIREERGHEEERMVIFCLLIGRMYAVRCACAGRTATDATAGARAPPIRHGALEAD</sequence>
<gene>
    <name evidence="1" type="ORF">EVAR_16583_1</name>
</gene>
<protein>
    <submittedName>
        <fullName evidence="1">Uncharacterized protein</fullName>
    </submittedName>
</protein>
<dbReference type="AlphaFoldDB" id="A0A4C1U372"/>
<proteinExistence type="predicted"/>
<accession>A0A4C1U372</accession>